<evidence type="ECO:0000313" key="4">
    <source>
        <dbReference type="Proteomes" id="UP000008672"/>
    </source>
</evidence>
<dbReference type="EMBL" id="AFYH01253454">
    <property type="status" value="NOT_ANNOTATED_CDS"/>
    <property type="molecule type" value="Genomic_DNA"/>
</dbReference>
<keyword evidence="4" id="KW-1185">Reference proteome</keyword>
<dbReference type="InParanoid" id="H3A529"/>
<evidence type="ECO:0000259" key="2">
    <source>
        <dbReference type="Pfam" id="PF05699"/>
    </source>
</evidence>
<dbReference type="eggNOG" id="ENOG502RZBP">
    <property type="taxonomic scope" value="Eukaryota"/>
</dbReference>
<sequence>HRPQSCRKEWEADPLFSGWLQPVSGDTGKARYHCCNIQFTAEHTVLKNHVKSNYHQENSKCLASTQKSITQCMQVKPNPEKLKLETGIKTAELKLAGFLAEHNIAMRAADHLTDLLKDIFKDSNIVQNLSFGRTKATAISKNNIGSCYFEELSEILKRKKFSVLIDESTDIGNLKTLCIVVRFFDDNTKSVQTHFWKLAQIFSPQNRDAAQEGATAERLYEKMIKSFSDAGVSLANILGLGSDGCNTMMGKNNSVASHLQNDFPGILLQRCICHSLHLCTSAACMQLPRRCEDLARDVYNYFKNSSKRMAQYQEFQEFCHVEPHKLLKPSQTRWLSLQQVVKLISSQWDALLLFFTSQWLEAWLNAAENIYRCLNDAWLCLYYYFLEWSIPKFTNLNENFQSEKVMITTLRSKMAETYKEILLSYMESNYVIMTPLSQLDPADASKFLHLSNMYLGVKVMQHMQALLQQENPSHSQAFLTNFRVRCQRFLMTACLEIKKRFNFDDPVLTHIECLTPSIATNQSSRLLYTSLLPLLQKVPRIVDPENTDLLQFIDDQWRQVPLMKLPENFKEMDVDQFWYNVLVLEDLGGRRVLKELAAFALDILIFPHSNASCEWVFSKINLIKTKPRNRLNTDTINGLLHTSQCVNLSGGCVNFKPTETMLCSFTSSKLYQQRNDNDPSQSTSAGPPQAAEQDSDSEVEFI</sequence>
<reference evidence="4" key="1">
    <citation type="submission" date="2011-08" db="EMBL/GenBank/DDBJ databases">
        <title>The draft genome of Latimeria chalumnae.</title>
        <authorList>
            <person name="Di Palma F."/>
            <person name="Alfoldi J."/>
            <person name="Johnson J."/>
            <person name="Berlin A."/>
            <person name="Gnerre S."/>
            <person name="Jaffe D."/>
            <person name="MacCallum I."/>
            <person name="Young S."/>
            <person name="Walker B.J."/>
            <person name="Lander E."/>
            <person name="Lindblad-Toh K."/>
        </authorList>
    </citation>
    <scope>NUCLEOTIDE SEQUENCE [LARGE SCALE GENOMIC DNA]</scope>
    <source>
        <strain evidence="4">Wild caught</strain>
    </source>
</reference>
<dbReference type="AlphaFoldDB" id="H3A529"/>
<dbReference type="SUPFAM" id="SSF53098">
    <property type="entry name" value="Ribonuclease H-like"/>
    <property type="match status" value="1"/>
</dbReference>
<feature type="domain" description="HAT C-terminal dimerisation" evidence="2">
    <location>
        <begin position="594"/>
        <end position="641"/>
    </location>
</feature>
<protein>
    <recommendedName>
        <fullName evidence="2">HAT C-terminal dimerisation domain-containing protein</fullName>
    </recommendedName>
</protein>
<dbReference type="GeneTree" id="ENSGT00940000166400"/>
<dbReference type="InterPro" id="IPR008906">
    <property type="entry name" value="HATC_C_dom"/>
</dbReference>
<dbReference type="Pfam" id="PF05699">
    <property type="entry name" value="Dimer_Tnp_hAT"/>
    <property type="match status" value="1"/>
</dbReference>
<dbReference type="PANTHER" id="PTHR37162:SF1">
    <property type="entry name" value="BED-TYPE DOMAIN-CONTAINING PROTEIN"/>
    <property type="match status" value="1"/>
</dbReference>
<name>H3A529_LATCH</name>
<feature type="region of interest" description="Disordered" evidence="1">
    <location>
        <begin position="672"/>
        <end position="702"/>
    </location>
</feature>
<dbReference type="OMA" id="PAAMYFE"/>
<evidence type="ECO:0000256" key="1">
    <source>
        <dbReference type="SAM" id="MobiDB-lite"/>
    </source>
</evidence>
<organism evidence="3 4">
    <name type="scientific">Latimeria chalumnae</name>
    <name type="common">Coelacanth</name>
    <dbReference type="NCBI Taxonomy" id="7897"/>
    <lineage>
        <taxon>Eukaryota</taxon>
        <taxon>Metazoa</taxon>
        <taxon>Chordata</taxon>
        <taxon>Craniata</taxon>
        <taxon>Vertebrata</taxon>
        <taxon>Euteleostomi</taxon>
        <taxon>Coelacanthiformes</taxon>
        <taxon>Coelacanthidae</taxon>
        <taxon>Latimeria</taxon>
    </lineage>
</organism>
<dbReference type="HOGENOM" id="CLU_013265_3_0_1"/>
<evidence type="ECO:0000313" key="3">
    <source>
        <dbReference type="Ensembl" id="ENSLACP00000004750.1"/>
    </source>
</evidence>
<proteinExistence type="predicted"/>
<feature type="compositionally biased region" description="Polar residues" evidence="1">
    <location>
        <begin position="672"/>
        <end position="686"/>
    </location>
</feature>
<dbReference type="Proteomes" id="UP000008672">
    <property type="component" value="Unassembled WGS sequence"/>
</dbReference>
<dbReference type="PANTHER" id="PTHR37162">
    <property type="entry name" value="HAT FAMILY DIMERISATION DOMAINCONTAINING PROTEIN-RELATED"/>
    <property type="match status" value="1"/>
</dbReference>
<dbReference type="InterPro" id="IPR012337">
    <property type="entry name" value="RNaseH-like_sf"/>
</dbReference>
<dbReference type="Ensembl" id="ENSLACT00000004790.1">
    <property type="protein sequence ID" value="ENSLACP00000004750.1"/>
    <property type="gene ID" value="ENSLACG00000004222.1"/>
</dbReference>
<accession>H3A529</accession>
<reference evidence="3" key="2">
    <citation type="submission" date="2025-08" db="UniProtKB">
        <authorList>
            <consortium name="Ensembl"/>
        </authorList>
    </citation>
    <scope>IDENTIFICATION</scope>
</reference>
<reference evidence="3" key="3">
    <citation type="submission" date="2025-09" db="UniProtKB">
        <authorList>
            <consortium name="Ensembl"/>
        </authorList>
    </citation>
    <scope>IDENTIFICATION</scope>
</reference>
<feature type="compositionally biased region" description="Acidic residues" evidence="1">
    <location>
        <begin position="693"/>
        <end position="702"/>
    </location>
</feature>
<dbReference type="GO" id="GO:0046983">
    <property type="term" value="F:protein dimerization activity"/>
    <property type="evidence" value="ECO:0007669"/>
    <property type="project" value="InterPro"/>
</dbReference>